<protein>
    <submittedName>
        <fullName evidence="1">Uncharacterized protein</fullName>
    </submittedName>
</protein>
<proteinExistence type="predicted"/>
<organism evidence="1 2">
    <name type="scientific">Paenibacillus azoreducens</name>
    <dbReference type="NCBI Taxonomy" id="116718"/>
    <lineage>
        <taxon>Bacteria</taxon>
        <taxon>Bacillati</taxon>
        <taxon>Bacillota</taxon>
        <taxon>Bacilli</taxon>
        <taxon>Bacillales</taxon>
        <taxon>Paenibacillaceae</taxon>
        <taxon>Paenibacillus</taxon>
    </lineage>
</organism>
<gene>
    <name evidence="1" type="ORF">J34TS1_05350</name>
</gene>
<accession>A0A919YB57</accession>
<reference evidence="1 2" key="1">
    <citation type="submission" date="2021-03" db="EMBL/GenBank/DDBJ databases">
        <title>Antimicrobial resistance genes in bacteria isolated from Japanese honey, and their potential for conferring macrolide and lincosamide resistance in the American foulbrood pathogen Paenibacillus larvae.</title>
        <authorList>
            <person name="Okamoto M."/>
            <person name="Kumagai M."/>
            <person name="Kanamori H."/>
            <person name="Takamatsu D."/>
        </authorList>
    </citation>
    <scope>NUCLEOTIDE SEQUENCE [LARGE SCALE GENOMIC DNA]</scope>
    <source>
        <strain evidence="1 2">J34TS1</strain>
    </source>
</reference>
<evidence type="ECO:0000313" key="2">
    <source>
        <dbReference type="Proteomes" id="UP000682811"/>
    </source>
</evidence>
<dbReference type="RefSeq" id="WP_212976928.1">
    <property type="nucleotide sequence ID" value="NZ_AP025343.1"/>
</dbReference>
<comment type="caution">
    <text evidence="1">The sequence shown here is derived from an EMBL/GenBank/DDBJ whole genome shotgun (WGS) entry which is preliminary data.</text>
</comment>
<dbReference type="Proteomes" id="UP000682811">
    <property type="component" value="Unassembled WGS sequence"/>
</dbReference>
<name>A0A919YB57_9BACL</name>
<dbReference type="EMBL" id="BORT01000002">
    <property type="protein sequence ID" value="GIO45770.1"/>
    <property type="molecule type" value="Genomic_DNA"/>
</dbReference>
<evidence type="ECO:0000313" key="1">
    <source>
        <dbReference type="EMBL" id="GIO45770.1"/>
    </source>
</evidence>
<dbReference type="AlphaFoldDB" id="A0A919YB57"/>
<keyword evidence="2" id="KW-1185">Reference proteome</keyword>
<sequence length="348" mass="38493">MKSIHRKKIAMTLAATIVFGGIISSIDMNTLVSAEKKSSNEVSIQPMLISNGLYTKLQNAKVSDKFSCIVIFNSHVGENGYAALEKKIGKINKELIYSKGMEGFSAKLTKKQIELLNKDSNVSKIKLTSEFLVGKELAITSKFNENTDGWIGGFADYPEKDKSIYKLNYSLKPIPKELKNKNSALFLSGVNRSDDLFMFVKKNLLKSTKLKPNTTYSVTFDFGIATNVSSGLIGVGGAPGESVYVKAGVTTQEPKSQINKDGFYLMNIDKGNQAKDGKNSLLLGNLAKLKSDDDRYELKTFTNKNRPFIVKTNAKGDLWLHIGTDSGYESETSIYIPHINVKIREIKL</sequence>